<proteinExistence type="predicted"/>
<reference evidence="8" key="1">
    <citation type="journal article" date="2018" name="Nat. Microbiol.">
        <title>Leveraging single-cell genomics to expand the fungal tree of life.</title>
        <authorList>
            <person name="Ahrendt S.R."/>
            <person name="Quandt C.A."/>
            <person name="Ciobanu D."/>
            <person name="Clum A."/>
            <person name="Salamov A."/>
            <person name="Andreopoulos B."/>
            <person name="Cheng J.F."/>
            <person name="Woyke T."/>
            <person name="Pelin A."/>
            <person name="Henrissat B."/>
            <person name="Reynolds N.K."/>
            <person name="Benny G.L."/>
            <person name="Smith M.E."/>
            <person name="James T.Y."/>
            <person name="Grigoriev I.V."/>
        </authorList>
    </citation>
    <scope>NUCLEOTIDE SEQUENCE [LARGE SCALE GENOMIC DNA]</scope>
    <source>
        <strain evidence="8">RSA 1356</strain>
    </source>
</reference>
<dbReference type="OrthoDB" id="410267at2759"/>
<evidence type="ECO:0000256" key="1">
    <source>
        <dbReference type="ARBA" id="ARBA00004141"/>
    </source>
</evidence>
<dbReference type="InterPro" id="IPR056555">
    <property type="entry name" value="NFD4_C"/>
</dbReference>
<dbReference type="STRING" id="78915.A0A4P9XII6"/>
<keyword evidence="3 5" id="KW-1133">Transmembrane helix</keyword>
<dbReference type="PANTHER" id="PTHR21576:SF158">
    <property type="entry name" value="RIBOSOMAL RNA-PROCESSING PROTEIN 12-LIKE CONSERVED DOMAIN-CONTAINING PROTEIN"/>
    <property type="match status" value="1"/>
</dbReference>
<evidence type="ECO:0000259" key="6">
    <source>
        <dbReference type="Pfam" id="PF23262"/>
    </source>
</evidence>
<organism evidence="7 8">
    <name type="scientific">Thamnocephalis sphaerospora</name>
    <dbReference type="NCBI Taxonomy" id="78915"/>
    <lineage>
        <taxon>Eukaryota</taxon>
        <taxon>Fungi</taxon>
        <taxon>Fungi incertae sedis</taxon>
        <taxon>Zoopagomycota</taxon>
        <taxon>Zoopagomycotina</taxon>
        <taxon>Zoopagomycetes</taxon>
        <taxon>Zoopagales</taxon>
        <taxon>Sigmoideomycetaceae</taxon>
        <taxon>Thamnocephalis</taxon>
    </lineage>
</organism>
<evidence type="ECO:0000256" key="5">
    <source>
        <dbReference type="SAM" id="Phobius"/>
    </source>
</evidence>
<name>A0A4P9XII6_9FUNG</name>
<protein>
    <recommendedName>
        <fullName evidence="6">NFD4 C-terminal domain-containing protein</fullName>
    </recommendedName>
</protein>
<dbReference type="PANTHER" id="PTHR21576">
    <property type="entry name" value="UNCHARACTERIZED NODULIN-LIKE PROTEIN"/>
    <property type="match status" value="1"/>
</dbReference>
<accession>A0A4P9XII6</accession>
<feature type="domain" description="NFD4 C-terminal" evidence="6">
    <location>
        <begin position="75"/>
        <end position="197"/>
    </location>
</feature>
<feature type="transmembrane region" description="Helical" evidence="5">
    <location>
        <begin position="140"/>
        <end position="161"/>
    </location>
</feature>
<dbReference type="Pfam" id="PF23262">
    <property type="entry name" value="NFD4_C"/>
    <property type="match status" value="1"/>
</dbReference>
<dbReference type="Proteomes" id="UP000271241">
    <property type="component" value="Unassembled WGS sequence"/>
</dbReference>
<keyword evidence="8" id="KW-1185">Reference proteome</keyword>
<dbReference type="AlphaFoldDB" id="A0A4P9XII6"/>
<evidence type="ECO:0000313" key="7">
    <source>
        <dbReference type="EMBL" id="RKP05512.1"/>
    </source>
</evidence>
<dbReference type="SUPFAM" id="SSF103473">
    <property type="entry name" value="MFS general substrate transporter"/>
    <property type="match status" value="1"/>
</dbReference>
<evidence type="ECO:0000256" key="2">
    <source>
        <dbReference type="ARBA" id="ARBA00022692"/>
    </source>
</evidence>
<feature type="transmembrane region" description="Helical" evidence="5">
    <location>
        <begin position="79"/>
        <end position="96"/>
    </location>
</feature>
<dbReference type="EMBL" id="KZ993108">
    <property type="protein sequence ID" value="RKP05512.1"/>
    <property type="molecule type" value="Genomic_DNA"/>
</dbReference>
<dbReference type="InterPro" id="IPR036259">
    <property type="entry name" value="MFS_trans_sf"/>
</dbReference>
<feature type="transmembrane region" description="Helical" evidence="5">
    <location>
        <begin position="44"/>
        <end position="67"/>
    </location>
</feature>
<dbReference type="Gene3D" id="1.20.1250.20">
    <property type="entry name" value="MFS general substrate transporter like domains"/>
    <property type="match status" value="1"/>
</dbReference>
<comment type="subcellular location">
    <subcellularLocation>
        <location evidence="1">Membrane</location>
        <topology evidence="1">Multi-pass membrane protein</topology>
    </subcellularLocation>
</comment>
<keyword evidence="4 5" id="KW-0472">Membrane</keyword>
<sequence length="212" mass="22821">MGLLLGSCAMYIANVGIVVRVLYNMPVAKPYKPSSLDAAQFRRVVSIHVAAIGTANAAVRLPVGLLSDYLVRVHRLDRCWLLLVTAGWLACAHLLASSVQNPLALVAVSAMEGIGRGSTSTLGPSIVSAFWGSRQLSRNWVLMLWGITVGTMVLNSTFGIIFDEYTNRLGGCIGSQCYGDVFVISAVACALATLVIAMRLKYPRRRITESFA</sequence>
<feature type="transmembrane region" description="Helical" evidence="5">
    <location>
        <begin position="181"/>
        <end position="200"/>
    </location>
</feature>
<evidence type="ECO:0000256" key="3">
    <source>
        <dbReference type="ARBA" id="ARBA00022989"/>
    </source>
</evidence>
<dbReference type="GO" id="GO:0016020">
    <property type="term" value="C:membrane"/>
    <property type="evidence" value="ECO:0007669"/>
    <property type="project" value="UniProtKB-SubCell"/>
</dbReference>
<gene>
    <name evidence="7" type="ORF">THASP1DRAFT_19720</name>
</gene>
<keyword evidence="2 5" id="KW-0812">Transmembrane</keyword>
<evidence type="ECO:0000313" key="8">
    <source>
        <dbReference type="Proteomes" id="UP000271241"/>
    </source>
</evidence>
<evidence type="ECO:0000256" key="4">
    <source>
        <dbReference type="ARBA" id="ARBA00023136"/>
    </source>
</evidence>